<evidence type="ECO:0000313" key="5">
    <source>
        <dbReference type="WBParaSite" id="GPUH_0000378301-mRNA-1"/>
    </source>
</evidence>
<accession>A0A183D4Y5</accession>
<evidence type="ECO:0000256" key="1">
    <source>
        <dbReference type="SAM" id="Coils"/>
    </source>
</evidence>
<dbReference type="AlphaFoldDB" id="A0A183D4Y5"/>
<dbReference type="Proteomes" id="UP000271098">
    <property type="component" value="Unassembled WGS sequence"/>
</dbReference>
<keyword evidence="4" id="KW-1185">Reference proteome</keyword>
<reference evidence="3 4" key="2">
    <citation type="submission" date="2018-11" db="EMBL/GenBank/DDBJ databases">
        <authorList>
            <consortium name="Pathogen Informatics"/>
        </authorList>
    </citation>
    <scope>NUCLEOTIDE SEQUENCE [LARGE SCALE GENOMIC DNA]</scope>
</reference>
<proteinExistence type="predicted"/>
<gene>
    <name evidence="3" type="ORF">GPUH_LOCUS3776</name>
</gene>
<dbReference type="PANTHER" id="PTHR24007:SF7">
    <property type="entry name" value="BRCA1-ASSOCIATED PROTEIN"/>
    <property type="match status" value="1"/>
</dbReference>
<keyword evidence="1" id="KW-0175">Coiled coil</keyword>
<name>A0A183D4Y5_9BILA</name>
<dbReference type="OrthoDB" id="273556at2759"/>
<evidence type="ECO:0000313" key="4">
    <source>
        <dbReference type="Proteomes" id="UP000271098"/>
    </source>
</evidence>
<dbReference type="WBParaSite" id="GPUH_0000378301-mRNA-1">
    <property type="protein sequence ID" value="GPUH_0000378301-mRNA-1"/>
    <property type="gene ID" value="GPUH_0000378301"/>
</dbReference>
<dbReference type="EMBL" id="UYRT01006681">
    <property type="protein sequence ID" value="VDK40927.1"/>
    <property type="molecule type" value="Genomic_DNA"/>
</dbReference>
<reference evidence="5" key="1">
    <citation type="submission" date="2016-06" db="UniProtKB">
        <authorList>
            <consortium name="WormBaseParasite"/>
        </authorList>
    </citation>
    <scope>IDENTIFICATION</scope>
</reference>
<feature type="coiled-coil region" evidence="1">
    <location>
        <begin position="3"/>
        <end position="117"/>
    </location>
</feature>
<dbReference type="GO" id="GO:0016567">
    <property type="term" value="P:protein ubiquitination"/>
    <property type="evidence" value="ECO:0007669"/>
    <property type="project" value="TreeGrafter"/>
</dbReference>
<dbReference type="GO" id="GO:0007265">
    <property type="term" value="P:Ras protein signal transduction"/>
    <property type="evidence" value="ECO:0007669"/>
    <property type="project" value="TreeGrafter"/>
</dbReference>
<evidence type="ECO:0000256" key="2">
    <source>
        <dbReference type="SAM" id="MobiDB-lite"/>
    </source>
</evidence>
<evidence type="ECO:0000313" key="3">
    <source>
        <dbReference type="EMBL" id="VDK40927.1"/>
    </source>
</evidence>
<dbReference type="GO" id="GO:0005737">
    <property type="term" value="C:cytoplasm"/>
    <property type="evidence" value="ECO:0007669"/>
    <property type="project" value="TreeGrafter"/>
</dbReference>
<dbReference type="PANTHER" id="PTHR24007">
    <property type="entry name" value="BRCA1-ASSOCIATED PROTEIN"/>
    <property type="match status" value="1"/>
</dbReference>
<feature type="region of interest" description="Disordered" evidence="2">
    <location>
        <begin position="119"/>
        <end position="141"/>
    </location>
</feature>
<organism evidence="5">
    <name type="scientific">Gongylonema pulchrum</name>
    <dbReference type="NCBI Taxonomy" id="637853"/>
    <lineage>
        <taxon>Eukaryota</taxon>
        <taxon>Metazoa</taxon>
        <taxon>Ecdysozoa</taxon>
        <taxon>Nematoda</taxon>
        <taxon>Chromadorea</taxon>
        <taxon>Rhabditida</taxon>
        <taxon>Spirurina</taxon>
        <taxon>Spiruromorpha</taxon>
        <taxon>Spiruroidea</taxon>
        <taxon>Gongylonematidae</taxon>
        <taxon>Gongylonema</taxon>
    </lineage>
</organism>
<sequence>MQVKKALEECEELKKNLTACRHQRDALEKKQQSVQNKLNKTQVELEEERAMNNLLRSDQAKWSKKITELEERSANEQKNHTIREKDLEEQIRDLMMHIEAQNKIQNALETQEVTEQEVAESTLAVAEPRQTPARTRRHRRK</sequence>
<dbReference type="GO" id="GO:0061630">
    <property type="term" value="F:ubiquitin protein ligase activity"/>
    <property type="evidence" value="ECO:0007669"/>
    <property type="project" value="TreeGrafter"/>
</dbReference>
<protein>
    <submittedName>
        <fullName evidence="5">Myosin_tail_1 domain-containing protein</fullName>
    </submittedName>
</protein>